<evidence type="ECO:0000313" key="12">
    <source>
        <dbReference type="Proteomes" id="UP000827092"/>
    </source>
</evidence>
<dbReference type="SUPFAM" id="SSF54747">
    <property type="entry name" value="Ribosomal L11/L12e N-terminal domain"/>
    <property type="match status" value="1"/>
</dbReference>
<comment type="caution">
    <text evidence="11">The sequence shown here is derived from an EMBL/GenBank/DDBJ whole genome shotgun (WGS) entry which is preliminary data.</text>
</comment>
<evidence type="ECO:0000259" key="9">
    <source>
        <dbReference type="Pfam" id="PF00298"/>
    </source>
</evidence>
<keyword evidence="8" id="KW-0175">Coiled coil</keyword>
<comment type="similarity">
    <text evidence="1 7">Belongs to the universal ribosomal protein uL11 family.</text>
</comment>
<name>A0AAV6U5S4_9ARAC</name>
<dbReference type="Pfam" id="PF00298">
    <property type="entry name" value="Ribosomal_L11"/>
    <property type="match status" value="1"/>
</dbReference>
<dbReference type="Gene3D" id="3.30.1550.10">
    <property type="entry name" value="Ribosomal protein L11/L12, N-terminal domain"/>
    <property type="match status" value="1"/>
</dbReference>
<feature type="domain" description="Large ribosomal subunit protein uL11 C-terminal" evidence="9">
    <location>
        <begin position="88"/>
        <end position="157"/>
    </location>
</feature>
<dbReference type="InterPro" id="IPR000911">
    <property type="entry name" value="Ribosomal_uL11"/>
</dbReference>
<dbReference type="SUPFAM" id="SSF46906">
    <property type="entry name" value="Ribosomal protein L11, C-terminal domain"/>
    <property type="match status" value="1"/>
</dbReference>
<evidence type="ECO:0000256" key="8">
    <source>
        <dbReference type="SAM" id="Coils"/>
    </source>
</evidence>
<dbReference type="SMART" id="SM00649">
    <property type="entry name" value="RL11"/>
    <property type="match status" value="1"/>
</dbReference>
<evidence type="ECO:0000256" key="1">
    <source>
        <dbReference type="ARBA" id="ARBA00010537"/>
    </source>
</evidence>
<reference evidence="11 12" key="1">
    <citation type="journal article" date="2022" name="Nat. Ecol. Evol.">
        <title>A masculinizing supergene underlies an exaggerated male reproductive morph in a spider.</title>
        <authorList>
            <person name="Hendrickx F."/>
            <person name="De Corte Z."/>
            <person name="Sonet G."/>
            <person name="Van Belleghem S.M."/>
            <person name="Kostlbacher S."/>
            <person name="Vangestel C."/>
        </authorList>
    </citation>
    <scope>NUCLEOTIDE SEQUENCE [LARGE SCALE GENOMIC DNA]</scope>
    <source>
        <strain evidence="11">W744_W776</strain>
    </source>
</reference>
<gene>
    <name evidence="11" type="ORF">JTE90_023620</name>
</gene>
<organism evidence="11 12">
    <name type="scientific">Oedothorax gibbosus</name>
    <dbReference type="NCBI Taxonomy" id="931172"/>
    <lineage>
        <taxon>Eukaryota</taxon>
        <taxon>Metazoa</taxon>
        <taxon>Ecdysozoa</taxon>
        <taxon>Arthropoda</taxon>
        <taxon>Chelicerata</taxon>
        <taxon>Arachnida</taxon>
        <taxon>Araneae</taxon>
        <taxon>Araneomorphae</taxon>
        <taxon>Entelegynae</taxon>
        <taxon>Araneoidea</taxon>
        <taxon>Linyphiidae</taxon>
        <taxon>Erigoninae</taxon>
        <taxon>Oedothorax</taxon>
    </lineage>
</organism>
<dbReference type="GO" id="GO:0005762">
    <property type="term" value="C:mitochondrial large ribosomal subunit"/>
    <property type="evidence" value="ECO:0007669"/>
    <property type="project" value="TreeGrafter"/>
</dbReference>
<dbReference type="FunFam" id="1.10.10.250:FF:000003">
    <property type="entry name" value="Mitochondrial ribosomal protein L11"/>
    <property type="match status" value="1"/>
</dbReference>
<evidence type="ECO:0000256" key="5">
    <source>
        <dbReference type="ARBA" id="ARBA00040104"/>
    </source>
</evidence>
<protein>
    <recommendedName>
        <fullName evidence="5">Large ribosomal subunit protein uL11m</fullName>
    </recommendedName>
    <alternativeName>
        <fullName evidence="6">39S ribosomal protein L11, mitochondrial</fullName>
    </alternativeName>
</protein>
<evidence type="ECO:0000256" key="7">
    <source>
        <dbReference type="RuleBase" id="RU003978"/>
    </source>
</evidence>
<evidence type="ECO:0000256" key="2">
    <source>
        <dbReference type="ARBA" id="ARBA00022980"/>
    </source>
</evidence>
<dbReference type="PANTHER" id="PTHR11661">
    <property type="entry name" value="60S RIBOSOMAL PROTEIN L12"/>
    <property type="match status" value="1"/>
</dbReference>
<accession>A0AAV6U5S4</accession>
<dbReference type="AlphaFoldDB" id="A0AAV6U5S4"/>
<dbReference type="Gene3D" id="1.10.10.250">
    <property type="entry name" value="Ribosomal protein L11, C-terminal domain"/>
    <property type="match status" value="1"/>
</dbReference>
<evidence type="ECO:0000256" key="6">
    <source>
        <dbReference type="ARBA" id="ARBA00041455"/>
    </source>
</evidence>
<evidence type="ECO:0000256" key="4">
    <source>
        <dbReference type="ARBA" id="ARBA00038782"/>
    </source>
</evidence>
<comment type="subunit">
    <text evidence="4">Component of the mitochondrial ribosome large subunit (39S) which comprises a 16S rRNA and about 50 distinct proteins.</text>
</comment>
<sequence>MSKTARRVKGFRKIIQKVIHPPYVRTWIPAGKAMPGPPLGPHIGQRNINVALFCKDFNEKTKDIKEGIPLPTTIRIKPDRTFEIKFMNPPISYFVKQAAGCEKGSMSPGPKDWAGKISLKHVYEIAKIKSQDEVFDCVPLKEVCQQIIDEARTVGVETVVKLEEEEYREFLEKRKEIVEQQTLELDEKRKAKILRQAKAQTV</sequence>
<evidence type="ECO:0000256" key="3">
    <source>
        <dbReference type="ARBA" id="ARBA00023274"/>
    </source>
</evidence>
<dbReference type="InterPro" id="IPR020784">
    <property type="entry name" value="Ribosomal_uL11_N"/>
</dbReference>
<dbReference type="InterPro" id="IPR036769">
    <property type="entry name" value="Ribosomal_uL11_C_sf"/>
</dbReference>
<keyword evidence="12" id="KW-1185">Reference proteome</keyword>
<dbReference type="GO" id="GO:0070180">
    <property type="term" value="F:large ribosomal subunit rRNA binding"/>
    <property type="evidence" value="ECO:0007669"/>
    <property type="project" value="TreeGrafter"/>
</dbReference>
<dbReference type="HAMAP" id="MF_00736">
    <property type="entry name" value="Ribosomal_uL11"/>
    <property type="match status" value="1"/>
</dbReference>
<dbReference type="PANTHER" id="PTHR11661:SF1">
    <property type="entry name" value="LARGE RIBOSOMAL SUBUNIT PROTEIN UL11M"/>
    <property type="match status" value="1"/>
</dbReference>
<dbReference type="GO" id="GO:0003735">
    <property type="term" value="F:structural constituent of ribosome"/>
    <property type="evidence" value="ECO:0007669"/>
    <property type="project" value="InterPro"/>
</dbReference>
<evidence type="ECO:0000259" key="10">
    <source>
        <dbReference type="Pfam" id="PF03946"/>
    </source>
</evidence>
<dbReference type="InterPro" id="IPR036796">
    <property type="entry name" value="Ribosomal_uL11_N_sf"/>
</dbReference>
<dbReference type="Pfam" id="PF03946">
    <property type="entry name" value="Ribosomal_L11_N"/>
    <property type="match status" value="1"/>
</dbReference>
<keyword evidence="2 7" id="KW-0689">Ribosomal protein</keyword>
<feature type="coiled-coil region" evidence="8">
    <location>
        <begin position="160"/>
        <end position="188"/>
    </location>
</feature>
<evidence type="ECO:0000313" key="11">
    <source>
        <dbReference type="EMBL" id="KAG8179158.1"/>
    </source>
</evidence>
<keyword evidence="3 7" id="KW-0687">Ribonucleoprotein</keyword>
<dbReference type="InterPro" id="IPR020783">
    <property type="entry name" value="Ribosomal_uL11_C"/>
</dbReference>
<dbReference type="EMBL" id="JAFNEN010000645">
    <property type="protein sequence ID" value="KAG8179158.1"/>
    <property type="molecule type" value="Genomic_DNA"/>
</dbReference>
<proteinExistence type="inferred from homology"/>
<dbReference type="GO" id="GO:0006412">
    <property type="term" value="P:translation"/>
    <property type="evidence" value="ECO:0007669"/>
    <property type="project" value="InterPro"/>
</dbReference>
<dbReference type="Proteomes" id="UP000827092">
    <property type="component" value="Unassembled WGS sequence"/>
</dbReference>
<feature type="domain" description="Large ribosomal subunit protein uL11 N-terminal" evidence="10">
    <location>
        <begin position="24"/>
        <end position="82"/>
    </location>
</feature>
<dbReference type="CDD" id="cd00349">
    <property type="entry name" value="Ribosomal_L11"/>
    <property type="match status" value="1"/>
</dbReference>